<dbReference type="EMBL" id="CP009654">
    <property type="protein sequence ID" value="APC96886.1"/>
    <property type="molecule type" value="Genomic_DNA"/>
</dbReference>
<evidence type="ECO:0000256" key="10">
    <source>
        <dbReference type="ARBA" id="ARBA00022984"/>
    </source>
</evidence>
<dbReference type="InterPro" id="IPR001967">
    <property type="entry name" value="Peptidase_S11_N"/>
</dbReference>
<dbReference type="GO" id="GO:0006508">
    <property type="term" value="P:proteolysis"/>
    <property type="evidence" value="ECO:0007669"/>
    <property type="project" value="UniProtKB-KW"/>
</dbReference>
<dbReference type="InterPro" id="IPR037167">
    <property type="entry name" value="Peptidase_S11_C_sf"/>
</dbReference>
<keyword evidence="10" id="KW-0573">Peptidoglycan synthesis</keyword>
<evidence type="ECO:0000259" key="17">
    <source>
        <dbReference type="SMART" id="SM00936"/>
    </source>
</evidence>
<evidence type="ECO:0000256" key="6">
    <source>
        <dbReference type="ARBA" id="ARBA00022670"/>
    </source>
</evidence>
<evidence type="ECO:0000313" key="18">
    <source>
        <dbReference type="EMBL" id="APC96886.1"/>
    </source>
</evidence>
<comment type="function">
    <text evidence="1">Removes C-terminal D-alanyl residues from sugar-peptide cell wall precursors.</text>
</comment>
<protein>
    <recommendedName>
        <fullName evidence="4">serine-type D-Ala-D-Ala carboxypeptidase</fullName>
        <ecNumber evidence="4">3.4.16.4</ecNumber>
    </recommendedName>
</protein>
<dbReference type="GO" id="GO:0009002">
    <property type="term" value="F:serine-type D-Ala-D-Ala carboxypeptidase activity"/>
    <property type="evidence" value="ECO:0007669"/>
    <property type="project" value="UniProtKB-EC"/>
</dbReference>
<keyword evidence="8" id="KW-0378">Hydrolase</keyword>
<feature type="domain" description="Peptidase S11 D-Ala-D-Ala carboxypeptidase A C-terminal" evidence="17">
    <location>
        <begin position="296"/>
        <end position="391"/>
    </location>
</feature>
<evidence type="ECO:0000256" key="12">
    <source>
        <dbReference type="ARBA" id="ARBA00034000"/>
    </source>
</evidence>
<keyword evidence="6" id="KW-0645">Protease</keyword>
<sequence>MTKLRKSLLIATIGLGTSIAFAAPNISANNPDPYFNGAGTIKQKDIVVKPVGIELDVPAWVAMNYRTGEIVSEKNMDVKREPASLTKIMTAYIVASELKAGNIHMEDMVTISRDAHNTGGSKMFVREGDRISVGNLLTGMIVDSGNDAAIALAEYIGGTPDNFTTIMNQTAQAIGMTNTHFANPDGLPGGEQSTTAHDMALLARSFIYNFPDIYKIYAQKSFTWEGIKQNNRNRLLYTFDGADGMKTGHTDAAGYCLVSSAQQDGERYIAVVLGASSEATREQESSKLLRYALTKFQNVLLYKANSPVSISADAISGAKKGQTLTVASSQNIYKTVPKTYVSYLRQGVELSPNLKAPIKKGDTVGNLVITVNNGEEKIASIPVVAKNDISTGGWW</sequence>
<evidence type="ECO:0000256" key="7">
    <source>
        <dbReference type="ARBA" id="ARBA00022729"/>
    </source>
</evidence>
<organism evidence="18 19">
    <name type="scientific">Francisella frigiditurris</name>
    <dbReference type="NCBI Taxonomy" id="1542390"/>
    <lineage>
        <taxon>Bacteria</taxon>
        <taxon>Pseudomonadati</taxon>
        <taxon>Pseudomonadota</taxon>
        <taxon>Gammaproteobacteria</taxon>
        <taxon>Thiotrichales</taxon>
        <taxon>Francisellaceae</taxon>
        <taxon>Francisella</taxon>
    </lineage>
</organism>
<dbReference type="Pfam" id="PF00768">
    <property type="entry name" value="Peptidase_S11"/>
    <property type="match status" value="1"/>
</dbReference>
<evidence type="ECO:0000313" key="19">
    <source>
        <dbReference type="Proteomes" id="UP000182521"/>
    </source>
</evidence>
<keyword evidence="9" id="KW-0133">Cell shape</keyword>
<evidence type="ECO:0000256" key="8">
    <source>
        <dbReference type="ARBA" id="ARBA00022801"/>
    </source>
</evidence>
<evidence type="ECO:0000256" key="3">
    <source>
        <dbReference type="ARBA" id="ARBA00007164"/>
    </source>
</evidence>
<dbReference type="SUPFAM" id="SSF56601">
    <property type="entry name" value="beta-lactamase/transpeptidase-like"/>
    <property type="match status" value="1"/>
</dbReference>
<dbReference type="SMART" id="SM00936">
    <property type="entry name" value="PBP5_C"/>
    <property type="match status" value="1"/>
</dbReference>
<dbReference type="Pfam" id="PF07943">
    <property type="entry name" value="PBP5_C"/>
    <property type="match status" value="1"/>
</dbReference>
<keyword evidence="5 18" id="KW-0121">Carboxypeptidase</keyword>
<evidence type="ECO:0000256" key="4">
    <source>
        <dbReference type="ARBA" id="ARBA00012448"/>
    </source>
</evidence>
<dbReference type="EC" id="3.4.16.4" evidence="4"/>
<comment type="similarity">
    <text evidence="3 15">Belongs to the peptidase S11 family.</text>
</comment>
<dbReference type="UniPathway" id="UPA00219"/>
<dbReference type="InterPro" id="IPR018044">
    <property type="entry name" value="Peptidase_S11"/>
</dbReference>
<dbReference type="SUPFAM" id="SSF69189">
    <property type="entry name" value="Penicillin-binding protein associated domain"/>
    <property type="match status" value="1"/>
</dbReference>
<evidence type="ECO:0000256" key="15">
    <source>
        <dbReference type="RuleBase" id="RU004016"/>
    </source>
</evidence>
<evidence type="ECO:0000256" key="14">
    <source>
        <dbReference type="PIRSR" id="PIRSR618044-2"/>
    </source>
</evidence>
<dbReference type="STRING" id="1542390.KX01_1523"/>
<dbReference type="InterPro" id="IPR012338">
    <property type="entry name" value="Beta-lactam/transpept-like"/>
</dbReference>
<gene>
    <name evidence="18" type="ORF">KX01_1523</name>
</gene>
<dbReference type="GO" id="GO:0008360">
    <property type="term" value="P:regulation of cell shape"/>
    <property type="evidence" value="ECO:0007669"/>
    <property type="project" value="UniProtKB-KW"/>
</dbReference>
<keyword evidence="19" id="KW-1185">Reference proteome</keyword>
<evidence type="ECO:0000256" key="5">
    <source>
        <dbReference type="ARBA" id="ARBA00022645"/>
    </source>
</evidence>
<feature type="chain" id="PRO_5009614063" description="serine-type D-Ala-D-Ala carboxypeptidase" evidence="16">
    <location>
        <begin position="23"/>
        <end position="395"/>
    </location>
</feature>
<dbReference type="PANTHER" id="PTHR21581">
    <property type="entry name" value="D-ALANYL-D-ALANINE CARBOXYPEPTIDASE"/>
    <property type="match status" value="1"/>
</dbReference>
<dbReference type="PANTHER" id="PTHR21581:SF6">
    <property type="entry name" value="TRAFFICKING PROTEIN PARTICLE COMPLEX SUBUNIT 12"/>
    <property type="match status" value="1"/>
</dbReference>
<feature type="active site" description="Proton acceptor" evidence="13">
    <location>
        <position position="87"/>
    </location>
</feature>
<dbReference type="InterPro" id="IPR015956">
    <property type="entry name" value="Peniciliin-bd_prot_C_sf"/>
</dbReference>
<feature type="active site" evidence="13">
    <location>
        <position position="144"/>
    </location>
</feature>
<comment type="catalytic activity">
    <reaction evidence="12">
        <text>Preferential cleavage: (Ac)2-L-Lys-D-Ala-|-D-Ala. Also transpeptidation of peptidyl-alanyl moieties that are N-acyl substituents of D-alanine.</text>
        <dbReference type="EC" id="3.4.16.4"/>
    </reaction>
</comment>
<name>A0A1J0KTB2_9GAMM</name>
<dbReference type="InterPro" id="IPR012907">
    <property type="entry name" value="Peptidase_S11_C"/>
</dbReference>
<dbReference type="OrthoDB" id="9795979at2"/>
<evidence type="ECO:0000256" key="11">
    <source>
        <dbReference type="ARBA" id="ARBA00023316"/>
    </source>
</evidence>
<dbReference type="PRINTS" id="PR00725">
    <property type="entry name" value="DADACBPTASE1"/>
</dbReference>
<dbReference type="RefSeq" id="WP_071664406.1">
    <property type="nucleotide sequence ID" value="NZ_CP009654.1"/>
</dbReference>
<accession>A0A1J0KTB2</accession>
<dbReference type="KEGG" id="frc:KX01_1523"/>
<evidence type="ECO:0000256" key="1">
    <source>
        <dbReference type="ARBA" id="ARBA00003217"/>
    </source>
</evidence>
<reference evidence="19" key="1">
    <citation type="submission" date="2014-10" db="EMBL/GenBank/DDBJ databases">
        <authorList>
            <person name="Kuske C.R."/>
            <person name="Challacombe J.F."/>
            <person name="Daligault H.E."/>
            <person name="Davenport K.W."/>
            <person name="Johnson S.L."/>
            <person name="Siddaramappa S."/>
            <person name="Petersen J.M."/>
        </authorList>
    </citation>
    <scope>NUCLEOTIDE SEQUENCE [LARGE SCALE GENOMIC DNA]</scope>
    <source>
        <strain evidence="19">CA97-1460</strain>
    </source>
</reference>
<evidence type="ECO:0000256" key="13">
    <source>
        <dbReference type="PIRSR" id="PIRSR618044-1"/>
    </source>
</evidence>
<keyword evidence="7 16" id="KW-0732">Signal</keyword>
<evidence type="ECO:0000256" key="2">
    <source>
        <dbReference type="ARBA" id="ARBA00004752"/>
    </source>
</evidence>
<dbReference type="GO" id="GO:0009252">
    <property type="term" value="P:peptidoglycan biosynthetic process"/>
    <property type="evidence" value="ECO:0007669"/>
    <property type="project" value="UniProtKB-UniPathway"/>
</dbReference>
<evidence type="ECO:0000256" key="16">
    <source>
        <dbReference type="SAM" id="SignalP"/>
    </source>
</evidence>
<feature type="signal peptide" evidence="16">
    <location>
        <begin position="1"/>
        <end position="22"/>
    </location>
</feature>
<feature type="active site" description="Acyl-ester intermediate" evidence="13">
    <location>
        <position position="84"/>
    </location>
</feature>
<comment type="pathway">
    <text evidence="2">Cell wall biogenesis; peptidoglycan biosynthesis.</text>
</comment>
<proteinExistence type="inferred from homology"/>
<keyword evidence="11" id="KW-0961">Cell wall biogenesis/degradation</keyword>
<dbReference type="GO" id="GO:0071555">
    <property type="term" value="P:cell wall organization"/>
    <property type="evidence" value="ECO:0007669"/>
    <property type="project" value="UniProtKB-KW"/>
</dbReference>
<dbReference type="Gene3D" id="2.60.410.10">
    <property type="entry name" value="D-Ala-D-Ala carboxypeptidase, C-terminal domain"/>
    <property type="match status" value="1"/>
</dbReference>
<dbReference type="Gene3D" id="3.40.710.10">
    <property type="entry name" value="DD-peptidase/beta-lactamase superfamily"/>
    <property type="match status" value="1"/>
</dbReference>
<dbReference type="AlphaFoldDB" id="A0A1J0KTB2"/>
<evidence type="ECO:0000256" key="9">
    <source>
        <dbReference type="ARBA" id="ARBA00022960"/>
    </source>
</evidence>
<dbReference type="Proteomes" id="UP000182521">
    <property type="component" value="Chromosome"/>
</dbReference>
<feature type="binding site" evidence="14">
    <location>
        <position position="246"/>
    </location>
    <ligand>
        <name>substrate</name>
    </ligand>
</feature>